<accession>A0A1C5HTV0</accession>
<evidence type="ECO:0000259" key="1">
    <source>
        <dbReference type="PROSITE" id="PS51819"/>
    </source>
</evidence>
<dbReference type="PANTHER" id="PTHR35908">
    <property type="entry name" value="HYPOTHETICAL FUSION PROTEIN"/>
    <property type="match status" value="1"/>
</dbReference>
<evidence type="ECO:0000313" key="3">
    <source>
        <dbReference type="Proteomes" id="UP000198210"/>
    </source>
</evidence>
<evidence type="ECO:0000313" key="2">
    <source>
        <dbReference type="EMBL" id="SCG49455.1"/>
    </source>
</evidence>
<dbReference type="InterPro" id="IPR029068">
    <property type="entry name" value="Glyas_Bleomycin-R_OHBP_Dase"/>
</dbReference>
<sequence length="134" mass="14921">MSMIEQISLGVRDDQRAAEFWAAALNYVRRRPRYPGDEWVVLQPPPGGAGVPVALDVSDSRVEEFPRIHLDLNAGETDLDDEVQRLVGLGAARVDWPHYPARPEPGQQPYVVLADTEGNRFCVSGDRRAGFFFG</sequence>
<dbReference type="RefSeq" id="WP_088970537.1">
    <property type="nucleotide sequence ID" value="NZ_JBHLYF010000006.1"/>
</dbReference>
<protein>
    <recommendedName>
        <fullName evidence="1">VOC domain-containing protein</fullName>
    </recommendedName>
</protein>
<dbReference type="EMBL" id="LT607751">
    <property type="protein sequence ID" value="SCG49455.1"/>
    <property type="molecule type" value="Genomic_DNA"/>
</dbReference>
<dbReference type="Proteomes" id="UP000198210">
    <property type="component" value="Chromosome I"/>
</dbReference>
<dbReference type="AlphaFoldDB" id="A0A1C5HTV0"/>
<gene>
    <name evidence="2" type="ORF">GA0074704_2348</name>
</gene>
<proteinExistence type="predicted"/>
<feature type="domain" description="VOC" evidence="1">
    <location>
        <begin position="3"/>
        <end position="126"/>
    </location>
</feature>
<dbReference type="SUPFAM" id="SSF54593">
    <property type="entry name" value="Glyoxalase/Bleomycin resistance protein/Dihydroxybiphenyl dioxygenase"/>
    <property type="match status" value="1"/>
</dbReference>
<dbReference type="InterPro" id="IPR037523">
    <property type="entry name" value="VOC_core"/>
</dbReference>
<dbReference type="InterPro" id="IPR041581">
    <property type="entry name" value="Glyoxalase_6"/>
</dbReference>
<dbReference type="Pfam" id="PF18029">
    <property type="entry name" value="Glyoxalase_6"/>
    <property type="match status" value="1"/>
</dbReference>
<organism evidence="2 3">
    <name type="scientific">Micromonospora siamensis</name>
    <dbReference type="NCBI Taxonomy" id="299152"/>
    <lineage>
        <taxon>Bacteria</taxon>
        <taxon>Bacillati</taxon>
        <taxon>Actinomycetota</taxon>
        <taxon>Actinomycetes</taxon>
        <taxon>Micromonosporales</taxon>
        <taxon>Micromonosporaceae</taxon>
        <taxon>Micromonospora</taxon>
    </lineage>
</organism>
<dbReference type="PANTHER" id="PTHR35908:SF1">
    <property type="entry name" value="CONSERVED PROTEIN"/>
    <property type="match status" value="1"/>
</dbReference>
<keyword evidence="3" id="KW-1185">Reference proteome</keyword>
<dbReference type="Gene3D" id="3.10.180.10">
    <property type="entry name" value="2,3-Dihydroxybiphenyl 1,2-Dioxygenase, domain 1"/>
    <property type="match status" value="1"/>
</dbReference>
<dbReference type="PROSITE" id="PS51819">
    <property type="entry name" value="VOC"/>
    <property type="match status" value="1"/>
</dbReference>
<name>A0A1C5HTV0_9ACTN</name>
<reference evidence="2 3" key="1">
    <citation type="submission" date="2016-06" db="EMBL/GenBank/DDBJ databases">
        <authorList>
            <person name="Kjaerup R.B."/>
            <person name="Dalgaard T.S."/>
            <person name="Juul-Madsen H.R."/>
        </authorList>
    </citation>
    <scope>NUCLEOTIDE SEQUENCE [LARGE SCALE GENOMIC DNA]</scope>
    <source>
        <strain evidence="2 3">DSM 45097</strain>
    </source>
</reference>